<feature type="transmembrane region" description="Helical" evidence="1">
    <location>
        <begin position="65"/>
        <end position="86"/>
    </location>
</feature>
<dbReference type="OrthoDB" id="4211860at2"/>
<feature type="transmembrane region" description="Helical" evidence="1">
    <location>
        <begin position="142"/>
        <end position="170"/>
    </location>
</feature>
<dbReference type="EMBL" id="VCKX01000035">
    <property type="protein sequence ID" value="TMR35271.1"/>
    <property type="molecule type" value="Genomic_DNA"/>
</dbReference>
<keyword evidence="1" id="KW-1133">Transmembrane helix</keyword>
<keyword evidence="1" id="KW-0812">Transmembrane</keyword>
<proteinExistence type="predicted"/>
<comment type="caution">
    <text evidence="2">The sequence shown here is derived from an EMBL/GenBank/DDBJ whole genome shotgun (WGS) entry which is preliminary data.</text>
</comment>
<feature type="transmembrane region" description="Helical" evidence="1">
    <location>
        <begin position="30"/>
        <end position="53"/>
    </location>
</feature>
<dbReference type="RefSeq" id="WP_138690141.1">
    <property type="nucleotide sequence ID" value="NZ_JBHSAZ010000043.1"/>
</dbReference>
<keyword evidence="1" id="KW-0472">Membrane</keyword>
<feature type="transmembrane region" description="Helical" evidence="1">
    <location>
        <begin position="210"/>
        <end position="227"/>
    </location>
</feature>
<dbReference type="Proteomes" id="UP000306628">
    <property type="component" value="Unassembled WGS sequence"/>
</dbReference>
<accession>A0A5S4GRX5</accession>
<reference evidence="2 3" key="1">
    <citation type="submission" date="2019-05" db="EMBL/GenBank/DDBJ databases">
        <title>Draft genome sequence of Nonomuraea zeae DSM 100528.</title>
        <authorList>
            <person name="Saricaoglu S."/>
            <person name="Isik K."/>
        </authorList>
    </citation>
    <scope>NUCLEOTIDE SEQUENCE [LARGE SCALE GENOMIC DNA]</scope>
    <source>
        <strain evidence="2 3">DSM 100528</strain>
    </source>
</reference>
<evidence type="ECO:0000313" key="3">
    <source>
        <dbReference type="Proteomes" id="UP000306628"/>
    </source>
</evidence>
<keyword evidence="3" id="KW-1185">Reference proteome</keyword>
<organism evidence="2 3">
    <name type="scientific">Nonomuraea zeae</name>
    <dbReference type="NCBI Taxonomy" id="1642303"/>
    <lineage>
        <taxon>Bacteria</taxon>
        <taxon>Bacillati</taxon>
        <taxon>Actinomycetota</taxon>
        <taxon>Actinomycetes</taxon>
        <taxon>Streptosporangiales</taxon>
        <taxon>Streptosporangiaceae</taxon>
        <taxon>Nonomuraea</taxon>
    </lineage>
</organism>
<feature type="transmembrane region" description="Helical" evidence="1">
    <location>
        <begin position="182"/>
        <end position="204"/>
    </location>
</feature>
<dbReference type="AlphaFoldDB" id="A0A5S4GRX5"/>
<protein>
    <submittedName>
        <fullName evidence="2">DUF624 domain-containing protein</fullName>
    </submittedName>
</protein>
<evidence type="ECO:0000313" key="2">
    <source>
        <dbReference type="EMBL" id="TMR35271.1"/>
    </source>
</evidence>
<evidence type="ECO:0000256" key="1">
    <source>
        <dbReference type="SAM" id="Phobius"/>
    </source>
</evidence>
<name>A0A5S4GRX5_9ACTN</name>
<sequence>MSEVGTDTSAGASAGTGIGRRFGTGPLSRAAALIYTLLIVELLVLLTAAPGLAGLVLLDRDASNVPLAALCLLPLGPALSAALYALRHRRAELTDLRPASAFWRGYRLNAAGALKAWTPWLVWLTIVGMTLGNFSAAGVPGWWAVLLVVVAVAATLWVANALVITSLFAFRAVDVARLAAYSLGRFPAATLANACLLIVAGGLTLVASEVVPVLLASVAASVLLWNSRRMTTEVQERFTAPQ</sequence>
<gene>
    <name evidence="2" type="ORF">ETD85_14125</name>
</gene>